<keyword evidence="4" id="KW-1185">Reference proteome</keyword>
<keyword evidence="1" id="KW-0732">Signal</keyword>
<dbReference type="EMBL" id="CP022987">
    <property type="protein sequence ID" value="QAA93087.1"/>
    <property type="molecule type" value="Genomic_DNA"/>
</dbReference>
<reference evidence="3 4" key="1">
    <citation type="submission" date="2017-08" db="EMBL/GenBank/DDBJ databases">
        <authorList>
            <person name="Park S.-J."/>
            <person name="Kim H."/>
        </authorList>
    </citation>
    <scope>NUCLEOTIDE SEQUENCE [LARGE SCALE GENOMIC DNA]</scope>
    <source>
        <strain evidence="4">ye3</strain>
    </source>
</reference>
<dbReference type="InterPro" id="IPR036937">
    <property type="entry name" value="Adhesion_dom_fimbrial_sf"/>
</dbReference>
<dbReference type="Pfam" id="PF05229">
    <property type="entry name" value="SCPU"/>
    <property type="match status" value="1"/>
</dbReference>
<proteinExistence type="predicted"/>
<evidence type="ECO:0000256" key="1">
    <source>
        <dbReference type="SAM" id="SignalP"/>
    </source>
</evidence>
<dbReference type="Proteomes" id="UP000283474">
    <property type="component" value="Chromosome"/>
</dbReference>
<dbReference type="GO" id="GO:0009289">
    <property type="term" value="C:pilus"/>
    <property type="evidence" value="ECO:0007669"/>
    <property type="project" value="InterPro"/>
</dbReference>
<dbReference type="InterPro" id="IPR053167">
    <property type="entry name" value="Spore_coat_component"/>
</dbReference>
<dbReference type="AlphaFoldDB" id="A0A410G9Z2"/>
<feature type="chain" id="PRO_5019018034" description="Spore coat protein U/FanG domain-containing protein" evidence="1">
    <location>
        <begin position="25"/>
        <end position="172"/>
    </location>
</feature>
<organism evidence="3 4">
    <name type="scientific">Pollutimonas thiosulfatoxidans</name>
    <dbReference type="NCBI Taxonomy" id="2028345"/>
    <lineage>
        <taxon>Bacteria</taxon>
        <taxon>Pseudomonadati</taxon>
        <taxon>Pseudomonadota</taxon>
        <taxon>Betaproteobacteria</taxon>
        <taxon>Burkholderiales</taxon>
        <taxon>Alcaligenaceae</taxon>
        <taxon>Pollutimonas</taxon>
    </lineage>
</organism>
<evidence type="ECO:0000259" key="2">
    <source>
        <dbReference type="Pfam" id="PF05229"/>
    </source>
</evidence>
<dbReference type="PANTHER" id="PTHR37089:SF4">
    <property type="entry name" value="EXPORTED PROTEIN"/>
    <property type="match status" value="1"/>
</dbReference>
<dbReference type="GO" id="GO:0007155">
    <property type="term" value="P:cell adhesion"/>
    <property type="evidence" value="ECO:0007669"/>
    <property type="project" value="InterPro"/>
</dbReference>
<protein>
    <recommendedName>
        <fullName evidence="2">Spore coat protein U/FanG domain-containing protein</fullName>
    </recommendedName>
</protein>
<name>A0A410G9Z2_9BURK</name>
<dbReference type="OrthoDB" id="8751277at2"/>
<accession>A0A410G9Z2</accession>
<feature type="domain" description="Spore coat protein U/FanG" evidence="2">
    <location>
        <begin position="29"/>
        <end position="168"/>
    </location>
</feature>
<evidence type="ECO:0000313" key="4">
    <source>
        <dbReference type="Proteomes" id="UP000283474"/>
    </source>
</evidence>
<dbReference type="Gene3D" id="2.60.40.1090">
    <property type="entry name" value="Fimbrial-type adhesion domain"/>
    <property type="match status" value="1"/>
</dbReference>
<dbReference type="PANTHER" id="PTHR37089">
    <property type="entry name" value="PROTEIN U-RELATED"/>
    <property type="match status" value="1"/>
</dbReference>
<feature type="signal peptide" evidence="1">
    <location>
        <begin position="1"/>
        <end position="24"/>
    </location>
</feature>
<dbReference type="KEGG" id="pus:CKA81_03960"/>
<dbReference type="RefSeq" id="WP_128354141.1">
    <property type="nucleotide sequence ID" value="NZ_CP022987.1"/>
</dbReference>
<evidence type="ECO:0000313" key="3">
    <source>
        <dbReference type="EMBL" id="QAA93087.1"/>
    </source>
</evidence>
<sequence length="172" mass="17158">MKIKCLAMCCAAIAGLSVTVPVLAQSTATGSMEVKIAITANCAVTGTSTTLDFGSQASTTADASNTGGFSVTCTNLTPYKIGLQSNSSGAGTGGTGVMSSTAPGVSQTIGYQLYQDTAHTMAWGNATSGTLNVVSSTGTGATQAFAVYGKTTTTLNVPAATYTDTVAINVYY</sequence>
<dbReference type="SMART" id="SM00972">
    <property type="entry name" value="SCPU"/>
    <property type="match status" value="1"/>
</dbReference>
<dbReference type="InterPro" id="IPR007893">
    <property type="entry name" value="Spore_coat_U/FanG"/>
</dbReference>
<gene>
    <name evidence="3" type="ORF">CKA81_03960</name>
</gene>